<reference evidence="2 3" key="1">
    <citation type="submission" date="2019-02" db="EMBL/GenBank/DDBJ databases">
        <title>Deep-cultivation of Planctomycetes and their phenomic and genomic characterization uncovers novel biology.</title>
        <authorList>
            <person name="Wiegand S."/>
            <person name="Jogler M."/>
            <person name="Boedeker C."/>
            <person name="Pinto D."/>
            <person name="Vollmers J."/>
            <person name="Rivas-Marin E."/>
            <person name="Kohn T."/>
            <person name="Peeters S.H."/>
            <person name="Heuer A."/>
            <person name="Rast P."/>
            <person name="Oberbeckmann S."/>
            <person name="Bunk B."/>
            <person name="Jeske O."/>
            <person name="Meyerdierks A."/>
            <person name="Storesund J.E."/>
            <person name="Kallscheuer N."/>
            <person name="Luecker S."/>
            <person name="Lage O.M."/>
            <person name="Pohl T."/>
            <person name="Merkel B.J."/>
            <person name="Hornburger P."/>
            <person name="Mueller R.-W."/>
            <person name="Bruemmer F."/>
            <person name="Labrenz M."/>
            <person name="Spormann A.M."/>
            <person name="Op Den Camp H."/>
            <person name="Overmann J."/>
            <person name="Amann R."/>
            <person name="Jetten M.S.M."/>
            <person name="Mascher T."/>
            <person name="Medema M.H."/>
            <person name="Devos D.P."/>
            <person name="Kaster A.-K."/>
            <person name="Ovreas L."/>
            <person name="Rohde M."/>
            <person name="Galperin M.Y."/>
            <person name="Jogler C."/>
        </authorList>
    </citation>
    <scope>NUCLEOTIDE SEQUENCE [LARGE SCALE GENOMIC DNA]</scope>
    <source>
        <strain evidence="2 3">CA13</strain>
    </source>
</reference>
<feature type="domain" description="Sulfatase N-terminal" evidence="1">
    <location>
        <begin position="58"/>
        <end position="440"/>
    </location>
</feature>
<dbReference type="GO" id="GO:0004065">
    <property type="term" value="F:arylsulfatase activity"/>
    <property type="evidence" value="ECO:0007669"/>
    <property type="project" value="UniProtKB-EC"/>
</dbReference>
<comment type="caution">
    <text evidence="2">The sequence shown here is derived from an EMBL/GenBank/DDBJ whole genome shotgun (WGS) entry which is preliminary data.</text>
</comment>
<dbReference type="InterPro" id="IPR017850">
    <property type="entry name" value="Alkaline_phosphatase_core_sf"/>
</dbReference>
<gene>
    <name evidence="2" type="primary">atsA_68</name>
    <name evidence="2" type="ORF">CA13_28710</name>
</gene>
<dbReference type="CDD" id="cd16145">
    <property type="entry name" value="ARS_like"/>
    <property type="match status" value="1"/>
</dbReference>
<dbReference type="Pfam" id="PF00884">
    <property type="entry name" value="Sulfatase"/>
    <property type="match status" value="1"/>
</dbReference>
<accession>A0A5C5Z264</accession>
<organism evidence="2 3">
    <name type="scientific">Novipirellula herctigrandis</name>
    <dbReference type="NCBI Taxonomy" id="2527986"/>
    <lineage>
        <taxon>Bacteria</taxon>
        <taxon>Pseudomonadati</taxon>
        <taxon>Planctomycetota</taxon>
        <taxon>Planctomycetia</taxon>
        <taxon>Pirellulales</taxon>
        <taxon>Pirellulaceae</taxon>
        <taxon>Novipirellula</taxon>
    </lineage>
</organism>
<dbReference type="EMBL" id="SJPJ01000001">
    <property type="protein sequence ID" value="TWT81418.1"/>
    <property type="molecule type" value="Genomic_DNA"/>
</dbReference>
<dbReference type="Proteomes" id="UP000315010">
    <property type="component" value="Unassembled WGS sequence"/>
</dbReference>
<protein>
    <submittedName>
        <fullName evidence="2">Arylsulfatase</fullName>
        <ecNumber evidence="2">3.1.6.1</ecNumber>
    </submittedName>
</protein>
<proteinExistence type="predicted"/>
<evidence type="ECO:0000313" key="2">
    <source>
        <dbReference type="EMBL" id="TWT81418.1"/>
    </source>
</evidence>
<dbReference type="AlphaFoldDB" id="A0A5C5Z264"/>
<dbReference type="SUPFAM" id="SSF53649">
    <property type="entry name" value="Alkaline phosphatase-like"/>
    <property type="match status" value="1"/>
</dbReference>
<name>A0A5C5Z264_9BACT</name>
<evidence type="ECO:0000313" key="3">
    <source>
        <dbReference type="Proteomes" id="UP000315010"/>
    </source>
</evidence>
<dbReference type="Gene3D" id="3.30.1120.10">
    <property type="match status" value="1"/>
</dbReference>
<dbReference type="PANTHER" id="PTHR43751:SF3">
    <property type="entry name" value="SULFATASE N-TERMINAL DOMAIN-CONTAINING PROTEIN"/>
    <property type="match status" value="1"/>
</dbReference>
<keyword evidence="3" id="KW-1185">Reference proteome</keyword>
<keyword evidence="2" id="KW-0378">Hydrolase</keyword>
<dbReference type="PANTHER" id="PTHR43751">
    <property type="entry name" value="SULFATASE"/>
    <property type="match status" value="1"/>
</dbReference>
<dbReference type="InterPro" id="IPR052701">
    <property type="entry name" value="GAG_Ulvan_Degrading_Sulfatases"/>
</dbReference>
<dbReference type="EC" id="3.1.6.1" evidence="2"/>
<sequence>MINSKYQITKIPRRPADKLFSISQKRNSMKILPVHTCFAALAAILLPPQLWAHDSEKPNVILIFADDLGPGMLGCYGQQIVKTPNIDRLAAEGMKFNNYYGATFCAPSRWSLSTGMHDGRIGGWDYNRGGLAIQRDSGKITEQEYQKRFAKLKADAQPIAPDEVFLGQIGQRAGYLTAQFGKLDSGFQTWHERVKRYGWDYYDGFYCHQRCHGFYPPYLWRNGERYELPGNNDPECGKHLEIDELPAGNGGKTHSQNVFIKGVLQFIQQHKDEPFFLYHPTQIPHGELGIPKIHAEVENDSRLTYEEKKYASMIKMLDDHVGLIMDELKKQGIDDNTLVVFSSDNGHCAYYGDGIYDGFKNQVLPDGSPTNLTDNKWRTSNGGDVFDGNAGRAGAKRSGFQGGIQCPLIARWPGKIAAGSETQLLSAHYDFLATLADIGGVPVPAGKDSISYLPTLLGKPQHQTHDYVVVQNRRTYMGSSTVITRDGWKLIEVGKRRNQHQLYNILQDNDERNELSAHYPEKVVLLKTILKREIESERPDLGQ</sequence>
<evidence type="ECO:0000259" key="1">
    <source>
        <dbReference type="Pfam" id="PF00884"/>
    </source>
</evidence>
<dbReference type="InterPro" id="IPR000917">
    <property type="entry name" value="Sulfatase_N"/>
</dbReference>
<dbReference type="Gene3D" id="3.40.720.10">
    <property type="entry name" value="Alkaline Phosphatase, subunit A"/>
    <property type="match status" value="1"/>
</dbReference>